<dbReference type="Pfam" id="PF20155">
    <property type="entry name" value="TMP_3"/>
    <property type="match status" value="1"/>
</dbReference>
<evidence type="ECO:0000313" key="5">
    <source>
        <dbReference type="Proteomes" id="UP000322918"/>
    </source>
</evidence>
<feature type="region of interest" description="Disordered" evidence="2">
    <location>
        <begin position="719"/>
        <end position="762"/>
    </location>
</feature>
<reference evidence="4 5" key="1">
    <citation type="submission" date="2019-09" db="EMBL/GenBank/DDBJ databases">
        <title>Pararcticibacter amylolyticus gen. nov., sp. nov., isolated from a rottenly hemp rope, and reclassification of Pedobacter tournemirensis as Pararcticibacter tournemirensis comb. nov.</title>
        <authorList>
            <person name="Cai Y."/>
        </authorList>
    </citation>
    <scope>NUCLEOTIDE SEQUENCE [LARGE SCALE GENOMIC DNA]</scope>
    <source>
        <strain evidence="4 5">TF5-37.2-LB10</strain>
    </source>
</reference>
<feature type="region of interest" description="Disordered" evidence="2">
    <location>
        <begin position="421"/>
        <end position="447"/>
    </location>
</feature>
<feature type="domain" description="Tape measure protein N-terminal" evidence="3">
    <location>
        <begin position="112"/>
        <end position="283"/>
    </location>
</feature>
<dbReference type="OrthoDB" id="840436at2"/>
<name>A0A5M9HA01_9SPHI</name>
<gene>
    <name evidence="4" type="ORF">F1649_07745</name>
</gene>
<feature type="compositionally biased region" description="Polar residues" evidence="2">
    <location>
        <begin position="542"/>
        <end position="554"/>
    </location>
</feature>
<feature type="compositionally biased region" description="Low complexity" evidence="2">
    <location>
        <begin position="720"/>
        <end position="735"/>
    </location>
</feature>
<organism evidence="4 5">
    <name type="scientific">Arcticibacter tournemirensis</name>
    <dbReference type="NCBI Taxonomy" id="699437"/>
    <lineage>
        <taxon>Bacteria</taxon>
        <taxon>Pseudomonadati</taxon>
        <taxon>Bacteroidota</taxon>
        <taxon>Sphingobacteriia</taxon>
        <taxon>Sphingobacteriales</taxon>
        <taxon>Sphingobacteriaceae</taxon>
        <taxon>Arcticibacter</taxon>
    </lineage>
</organism>
<evidence type="ECO:0000259" key="3">
    <source>
        <dbReference type="Pfam" id="PF20155"/>
    </source>
</evidence>
<evidence type="ECO:0000256" key="2">
    <source>
        <dbReference type="SAM" id="MobiDB-lite"/>
    </source>
</evidence>
<protein>
    <recommendedName>
        <fullName evidence="3">Tape measure protein N-terminal domain-containing protein</fullName>
    </recommendedName>
</protein>
<feature type="coiled-coil region" evidence="1">
    <location>
        <begin position="25"/>
        <end position="78"/>
    </location>
</feature>
<dbReference type="EMBL" id="VWNE01000010">
    <property type="protein sequence ID" value="KAA8483772.1"/>
    <property type="molecule type" value="Genomic_DNA"/>
</dbReference>
<keyword evidence="1" id="KW-0175">Coiled coil</keyword>
<feature type="compositionally biased region" description="Basic and acidic residues" evidence="2">
    <location>
        <begin position="516"/>
        <end position="533"/>
    </location>
</feature>
<sequence length="897" mass="97648">MAKSRTDVESVVKLVINGEQAKTSMKEITDSIRKYEAEFKNMRAIDNPQAYRDKAEAIGKMRNALKAATDEMKGANKESKNFLGNWKEIAGGIVGGFGITAGIGMIKSFGVSVFETTAKFQKLEAVLTTTLGSKSAAQMAMQQIQTFAAETPFQVDELTDAYVKLANQGFKPSMDEMRKLGDLSASTGKDFNQLAEAMIDAQTGEFERLKEFGIRAEKDGDKVRFTFKGITQEVDFTSSSIRNYITELGSAEGITGSMAGISETLSGQVSNLGDSWDTMLKTVGEETTGVFSGAISIMNQAIGGITAYLKNLNIAAKYNAPGTGFWERLASIATPGSYAGTRGAGLQRSMFTAVSETLDKRVADSKYFKQLIDLHSELTTKMKDIDRTTKEGSATYQLYADKIKLIKDRWQSISSDRHQEVLRKESEASKKAAEEAEKRRKEHEKLEKQFIKEGEALDKTVAKMKADFETKGLDGLDQRLSEISNKYDPLIQKAKALNRETSAKLLESLKSGEVTRATDEEKKKKEDETDKQLKGQYGRVIGQTNSKFDKQSSANTNAYADGEMTEEQYVQAEYDLETQRLLALQLLAQTYGESSLEYEKQLSQRKLEQKKKEVEQRKQLAEGEKAIQDATMQNMADGVGLLKGLVNQRGAAFKALLIAEKAIAISQVVMNTQKEIAGYYAAYAAIPGGAAVAAGLSTAAKIRAAISIGTIVAAGAKELSGGSDSKGSSSSEGSGKTITRGRYAKGGFSGVPDGPPHSQGGIKMVDALTGAIIGEMEGGEPILSKDTYRNNKATIDALLYSSQRRNGANISINTDSVTRAERFYRTGGISEPSAANNPAGGSDPVTIPVFDTKGLEEKLERLAAGFDEFKNKPWEFPMRTFYEADEKNKRISNNATA</sequence>
<proteinExistence type="predicted"/>
<dbReference type="AlphaFoldDB" id="A0A5M9HA01"/>
<dbReference type="Proteomes" id="UP000322918">
    <property type="component" value="Unassembled WGS sequence"/>
</dbReference>
<accession>A0A5M9HA01</accession>
<comment type="caution">
    <text evidence="4">The sequence shown here is derived from an EMBL/GenBank/DDBJ whole genome shotgun (WGS) entry which is preliminary data.</text>
</comment>
<keyword evidence="5" id="KW-1185">Reference proteome</keyword>
<dbReference type="RefSeq" id="WP_141814510.1">
    <property type="nucleotide sequence ID" value="NZ_VFPL01000001.1"/>
</dbReference>
<evidence type="ECO:0000256" key="1">
    <source>
        <dbReference type="SAM" id="Coils"/>
    </source>
</evidence>
<feature type="region of interest" description="Disordered" evidence="2">
    <location>
        <begin position="513"/>
        <end position="554"/>
    </location>
</feature>
<evidence type="ECO:0000313" key="4">
    <source>
        <dbReference type="EMBL" id="KAA8483772.1"/>
    </source>
</evidence>
<dbReference type="InterPro" id="IPR013491">
    <property type="entry name" value="Tape_meas_N"/>
</dbReference>